<organism evidence="2 3">
    <name type="scientific">Dichomitus squalens</name>
    <dbReference type="NCBI Taxonomy" id="114155"/>
    <lineage>
        <taxon>Eukaryota</taxon>
        <taxon>Fungi</taxon>
        <taxon>Dikarya</taxon>
        <taxon>Basidiomycota</taxon>
        <taxon>Agaricomycotina</taxon>
        <taxon>Agaricomycetes</taxon>
        <taxon>Polyporales</taxon>
        <taxon>Polyporaceae</taxon>
        <taxon>Dichomitus</taxon>
    </lineage>
</organism>
<evidence type="ECO:0000313" key="2">
    <source>
        <dbReference type="EMBL" id="TBU51621.1"/>
    </source>
</evidence>
<gene>
    <name evidence="2" type="ORF">BD310DRAFT_787854</name>
</gene>
<feature type="region of interest" description="Disordered" evidence="1">
    <location>
        <begin position="53"/>
        <end position="75"/>
    </location>
</feature>
<evidence type="ECO:0000256" key="1">
    <source>
        <dbReference type="SAM" id="MobiDB-lite"/>
    </source>
</evidence>
<evidence type="ECO:0000313" key="3">
    <source>
        <dbReference type="Proteomes" id="UP000292082"/>
    </source>
</evidence>
<proteinExistence type="predicted"/>
<protein>
    <submittedName>
        <fullName evidence="2">Uncharacterized protein</fullName>
    </submittedName>
</protein>
<dbReference type="AlphaFoldDB" id="A0A4Q9PF82"/>
<feature type="non-terminal residue" evidence="2">
    <location>
        <position position="1"/>
    </location>
</feature>
<feature type="non-terminal residue" evidence="2">
    <location>
        <position position="161"/>
    </location>
</feature>
<sequence>DFEVAGPLGRCKICNTPGQGQWSRLGNLREHEKGKPHRQNLERKLRVAREVLTGASHDLVPPTTLPSPFAEDGAPDPDCLQHDWFPLDLLQDITATGPEGMDNKRARRVKRAMESALAGRISFTAGEESLPGGRDSELSMEDVLAGAGLLRAVLQPEDEDE</sequence>
<keyword evidence="3" id="KW-1185">Reference proteome</keyword>
<dbReference type="EMBL" id="ML145301">
    <property type="protein sequence ID" value="TBU51621.1"/>
    <property type="molecule type" value="Genomic_DNA"/>
</dbReference>
<accession>A0A4Q9PF82</accession>
<dbReference type="Proteomes" id="UP000292082">
    <property type="component" value="Unassembled WGS sequence"/>
</dbReference>
<reference evidence="2 3" key="1">
    <citation type="submission" date="2019-01" db="EMBL/GenBank/DDBJ databases">
        <title>Draft genome sequences of three monokaryotic isolates of the white-rot basidiomycete fungus Dichomitus squalens.</title>
        <authorList>
            <consortium name="DOE Joint Genome Institute"/>
            <person name="Lopez S.C."/>
            <person name="Andreopoulos B."/>
            <person name="Pangilinan J."/>
            <person name="Lipzen A."/>
            <person name="Riley R."/>
            <person name="Ahrendt S."/>
            <person name="Ng V."/>
            <person name="Barry K."/>
            <person name="Daum C."/>
            <person name="Grigoriev I.V."/>
            <person name="Hilden K.S."/>
            <person name="Makela M.R."/>
            <person name="de Vries R.P."/>
        </authorList>
    </citation>
    <scope>NUCLEOTIDE SEQUENCE [LARGE SCALE GENOMIC DNA]</scope>
    <source>
        <strain evidence="2 3">CBS 464.89</strain>
    </source>
</reference>
<name>A0A4Q9PF82_9APHY</name>